<dbReference type="Gene3D" id="3.40.50.620">
    <property type="entry name" value="HUPs"/>
    <property type="match status" value="1"/>
</dbReference>
<gene>
    <name evidence="4" type="ORF">FHX73_13216</name>
</gene>
<dbReference type="InterPro" id="IPR014729">
    <property type="entry name" value="Rossmann-like_a/b/a_fold"/>
</dbReference>
<dbReference type="InterPro" id="IPR000182">
    <property type="entry name" value="GNAT_dom"/>
</dbReference>
<dbReference type="PANTHER" id="PTHR43877">
    <property type="entry name" value="AMINOALKYLPHOSPHONATE N-ACETYLTRANSFERASE-RELATED-RELATED"/>
    <property type="match status" value="1"/>
</dbReference>
<dbReference type="Gene3D" id="3.40.50.450">
    <property type="match status" value="1"/>
</dbReference>
<feature type="domain" description="N-acetyltransferase" evidence="3">
    <location>
        <begin position="189"/>
        <end position="337"/>
    </location>
</feature>
<dbReference type="Pfam" id="PF00583">
    <property type="entry name" value="Acetyltransf_1"/>
    <property type="match status" value="1"/>
</dbReference>
<dbReference type="RefSeq" id="WP_145909398.1">
    <property type="nucleotide sequence ID" value="NZ_BAAAMZ010000001.1"/>
</dbReference>
<keyword evidence="5" id="KW-1185">Reference proteome</keyword>
<dbReference type="PROSITE" id="PS51186">
    <property type="entry name" value="GNAT"/>
    <property type="match status" value="1"/>
</dbReference>
<dbReference type="InterPro" id="IPR050832">
    <property type="entry name" value="Bact_Acetyltransf"/>
</dbReference>
<dbReference type="InterPro" id="IPR041164">
    <property type="entry name" value="LDcluster4"/>
</dbReference>
<name>A0A561TST9_9ACTN</name>
<dbReference type="AlphaFoldDB" id="A0A561TST9"/>
<evidence type="ECO:0000313" key="5">
    <source>
        <dbReference type="Proteomes" id="UP000317940"/>
    </source>
</evidence>
<dbReference type="Gene3D" id="3.40.630.30">
    <property type="match status" value="1"/>
</dbReference>
<keyword evidence="1" id="KW-0808">Transferase</keyword>
<dbReference type="CDD" id="cd04301">
    <property type="entry name" value="NAT_SF"/>
    <property type="match status" value="1"/>
</dbReference>
<dbReference type="OrthoDB" id="9814648at2"/>
<dbReference type="Pfam" id="PF18306">
    <property type="entry name" value="LDcluster4"/>
    <property type="match status" value="1"/>
</dbReference>
<dbReference type="EMBL" id="VIWT01000003">
    <property type="protein sequence ID" value="TWF90172.1"/>
    <property type="molecule type" value="Genomic_DNA"/>
</dbReference>
<dbReference type="Proteomes" id="UP000317940">
    <property type="component" value="Unassembled WGS sequence"/>
</dbReference>
<dbReference type="InterPro" id="IPR016181">
    <property type="entry name" value="Acyl_CoA_acyltransferase"/>
</dbReference>
<evidence type="ECO:0000313" key="4">
    <source>
        <dbReference type="EMBL" id="TWF90172.1"/>
    </source>
</evidence>
<sequence length="630" mass="68720">MRKRAISILGGRAGNAGSGTLALAEAVGAELARRGYGVVSGGDGGVAEAANRGCRAAGGETLALLKWNRLDDCGPEITWSLPTSLDLARSNVLNWAGDGAIAFEGRYGTLGEIALALDTARPLIVLGEQPFLDPRALDAPNCRAFPDPQPGDAAEIVDALEALIAAVTPPPVRPGAALFHSDLAAERGVGLRRAVPEDLALFRQAFTDPAVQEWWDLPATDEALARFQHERCLVITEAGRPVGFLEYRADTAPGADHLELDLVVAAPQDRGRGIGSAALTRFAAAAFAAGHHRITAMSGPSDTRATRCFERSGFRRVGVLRSYRHHQDALLFELVADDLTVSQVDDASAQRRSPERLALDLAVRREVFGDAASIQVPDQDVAAWREFAEFLRCGRPIEVTGGAQWPAYPKPDKGPALWYSAGVESTYVKAVLEEQGIKPTLLDIADFDLFKGPDRRIGQVHFLCASIAASLGYGPIYLGMERADLMLGASEFMRGYTERHPYFADWWSRYQPEHQVITLVGGMHKEEIISWLHERGIGVTGTCDNAIPGRAWCGDCYKCFEAFYTAKPVGIDLGIPLTRAAFDRYHVEYRRFVDSEFTDNYNNAYQHYVRLQITYGPIFDPDVDCQDDAS</sequence>
<dbReference type="GO" id="GO:0016747">
    <property type="term" value="F:acyltransferase activity, transferring groups other than amino-acyl groups"/>
    <property type="evidence" value="ECO:0007669"/>
    <property type="project" value="InterPro"/>
</dbReference>
<evidence type="ECO:0000259" key="3">
    <source>
        <dbReference type="PROSITE" id="PS51186"/>
    </source>
</evidence>
<protein>
    <submittedName>
        <fullName evidence="4">Uncharacterized protein (TIGR00725 family)</fullName>
    </submittedName>
</protein>
<evidence type="ECO:0000256" key="2">
    <source>
        <dbReference type="ARBA" id="ARBA00023315"/>
    </source>
</evidence>
<accession>A0A561TST9</accession>
<dbReference type="SUPFAM" id="SSF102405">
    <property type="entry name" value="MCP/YpsA-like"/>
    <property type="match status" value="1"/>
</dbReference>
<reference evidence="4 5" key="1">
    <citation type="submission" date="2019-06" db="EMBL/GenBank/DDBJ databases">
        <title>Sequencing the genomes of 1000 actinobacteria strains.</title>
        <authorList>
            <person name="Klenk H.-P."/>
        </authorList>
    </citation>
    <scope>NUCLEOTIDE SEQUENCE [LARGE SCALE GENOMIC DNA]</scope>
    <source>
        <strain evidence="4 5">DSM 44826</strain>
    </source>
</reference>
<comment type="caution">
    <text evidence="4">The sequence shown here is derived from an EMBL/GenBank/DDBJ whole genome shotgun (WGS) entry which is preliminary data.</text>
</comment>
<proteinExistence type="predicted"/>
<organism evidence="4 5">
    <name type="scientific">Kitasatospora viridis</name>
    <dbReference type="NCBI Taxonomy" id="281105"/>
    <lineage>
        <taxon>Bacteria</taxon>
        <taxon>Bacillati</taxon>
        <taxon>Actinomycetota</taxon>
        <taxon>Actinomycetes</taxon>
        <taxon>Kitasatosporales</taxon>
        <taxon>Streptomycetaceae</taxon>
        <taxon>Kitasatospora</taxon>
    </lineage>
</organism>
<dbReference type="SUPFAM" id="SSF52402">
    <property type="entry name" value="Adenine nucleotide alpha hydrolases-like"/>
    <property type="match status" value="1"/>
</dbReference>
<dbReference type="SUPFAM" id="SSF55729">
    <property type="entry name" value="Acyl-CoA N-acyltransferases (Nat)"/>
    <property type="match status" value="1"/>
</dbReference>
<keyword evidence="2" id="KW-0012">Acyltransferase</keyword>
<evidence type="ECO:0000256" key="1">
    <source>
        <dbReference type="ARBA" id="ARBA00022679"/>
    </source>
</evidence>